<dbReference type="EMBL" id="BGZK01000346">
    <property type="protein sequence ID" value="GBP38294.1"/>
    <property type="molecule type" value="Genomic_DNA"/>
</dbReference>
<protein>
    <submittedName>
        <fullName evidence="2">Uncharacterized protein</fullName>
    </submittedName>
</protein>
<reference evidence="2 3" key="1">
    <citation type="journal article" date="2019" name="Commun. Biol.">
        <title>The bagworm genome reveals a unique fibroin gene that provides high tensile strength.</title>
        <authorList>
            <person name="Kono N."/>
            <person name="Nakamura H."/>
            <person name="Ohtoshi R."/>
            <person name="Tomita M."/>
            <person name="Numata K."/>
            <person name="Arakawa K."/>
        </authorList>
    </citation>
    <scope>NUCLEOTIDE SEQUENCE [LARGE SCALE GENOMIC DNA]</scope>
</reference>
<proteinExistence type="predicted"/>
<evidence type="ECO:0000256" key="1">
    <source>
        <dbReference type="SAM" id="MobiDB-lite"/>
    </source>
</evidence>
<comment type="caution">
    <text evidence="2">The sequence shown here is derived from an EMBL/GenBank/DDBJ whole genome shotgun (WGS) entry which is preliminary data.</text>
</comment>
<accession>A0A4C1VK99</accession>
<gene>
    <name evidence="2" type="ORF">EVAR_29238_1</name>
</gene>
<dbReference type="AlphaFoldDB" id="A0A4C1VK99"/>
<dbReference type="Proteomes" id="UP000299102">
    <property type="component" value="Unassembled WGS sequence"/>
</dbReference>
<keyword evidence="3" id="KW-1185">Reference proteome</keyword>
<feature type="region of interest" description="Disordered" evidence="1">
    <location>
        <begin position="90"/>
        <end position="112"/>
    </location>
</feature>
<feature type="compositionally biased region" description="Low complexity" evidence="1">
    <location>
        <begin position="90"/>
        <end position="102"/>
    </location>
</feature>
<organism evidence="2 3">
    <name type="scientific">Eumeta variegata</name>
    <name type="common">Bagworm moth</name>
    <name type="synonym">Eumeta japonica</name>
    <dbReference type="NCBI Taxonomy" id="151549"/>
    <lineage>
        <taxon>Eukaryota</taxon>
        <taxon>Metazoa</taxon>
        <taxon>Ecdysozoa</taxon>
        <taxon>Arthropoda</taxon>
        <taxon>Hexapoda</taxon>
        <taxon>Insecta</taxon>
        <taxon>Pterygota</taxon>
        <taxon>Neoptera</taxon>
        <taxon>Endopterygota</taxon>
        <taxon>Lepidoptera</taxon>
        <taxon>Glossata</taxon>
        <taxon>Ditrysia</taxon>
        <taxon>Tineoidea</taxon>
        <taxon>Psychidae</taxon>
        <taxon>Oiketicinae</taxon>
        <taxon>Eumeta</taxon>
    </lineage>
</organism>
<evidence type="ECO:0000313" key="3">
    <source>
        <dbReference type="Proteomes" id="UP000299102"/>
    </source>
</evidence>
<evidence type="ECO:0000313" key="2">
    <source>
        <dbReference type="EMBL" id="GBP38294.1"/>
    </source>
</evidence>
<sequence length="131" mass="14040">MAEEQLPGAARVRTLHIAPLISNLKTGRGTESKARTVSEIENKTEITFECGIGIRIKILIEIEIQKVKELLALGFVQIRTVFGIGIRIKSGTGTESRTGTGSQLKAGMGLKTNAGLESESKVCLGSESKSR</sequence>
<name>A0A4C1VK99_EUMVA</name>